<evidence type="ECO:0000313" key="9">
    <source>
        <dbReference type="EMBL" id="MEN9059764.1"/>
    </source>
</evidence>
<feature type="transmembrane region" description="Helical" evidence="7">
    <location>
        <begin position="171"/>
        <end position="195"/>
    </location>
</feature>
<keyword evidence="5 7" id="KW-1133">Transmembrane helix</keyword>
<evidence type="ECO:0000313" key="10">
    <source>
        <dbReference type="Proteomes" id="UP001428774"/>
    </source>
</evidence>
<dbReference type="Pfam" id="PF06808">
    <property type="entry name" value="DctM"/>
    <property type="match status" value="1"/>
</dbReference>
<dbReference type="PANTHER" id="PTHR33362:SF2">
    <property type="entry name" value="TRAP TRANSPORTER LARGE PERMEASE PROTEIN"/>
    <property type="match status" value="1"/>
</dbReference>
<accession>A0AAW9SFF3</accession>
<feature type="transmembrane region" description="Helical" evidence="7">
    <location>
        <begin position="242"/>
        <end position="260"/>
    </location>
</feature>
<gene>
    <name evidence="9" type="ORF">ABFB10_00630</name>
</gene>
<dbReference type="NCBIfam" id="TIGR00786">
    <property type="entry name" value="dctM"/>
    <property type="match status" value="1"/>
</dbReference>
<dbReference type="GO" id="GO:0022857">
    <property type="term" value="F:transmembrane transporter activity"/>
    <property type="evidence" value="ECO:0007669"/>
    <property type="project" value="UniProtKB-UniRule"/>
</dbReference>
<keyword evidence="4 7" id="KW-0812">Transmembrane</keyword>
<feature type="transmembrane region" description="Helical" evidence="7">
    <location>
        <begin position="136"/>
        <end position="159"/>
    </location>
</feature>
<evidence type="ECO:0000256" key="4">
    <source>
        <dbReference type="ARBA" id="ARBA00022692"/>
    </source>
</evidence>
<keyword evidence="2" id="KW-1003">Cell membrane</keyword>
<comment type="function">
    <text evidence="7">Part of the tripartite ATP-independent periplasmic (TRAP) transport system.</text>
</comment>
<evidence type="ECO:0000256" key="7">
    <source>
        <dbReference type="RuleBase" id="RU369079"/>
    </source>
</evidence>
<evidence type="ECO:0000259" key="8">
    <source>
        <dbReference type="Pfam" id="PF06808"/>
    </source>
</evidence>
<feature type="transmembrane region" description="Helical" evidence="7">
    <location>
        <begin position="216"/>
        <end position="236"/>
    </location>
</feature>
<evidence type="ECO:0000256" key="3">
    <source>
        <dbReference type="ARBA" id="ARBA00022519"/>
    </source>
</evidence>
<feature type="transmembrane region" description="Helical" evidence="7">
    <location>
        <begin position="400"/>
        <end position="426"/>
    </location>
</feature>
<evidence type="ECO:0000256" key="2">
    <source>
        <dbReference type="ARBA" id="ARBA00022475"/>
    </source>
</evidence>
<proteinExistence type="inferred from homology"/>
<dbReference type="InterPro" id="IPR010656">
    <property type="entry name" value="DctM"/>
</dbReference>
<feature type="transmembrane region" description="Helical" evidence="7">
    <location>
        <begin position="272"/>
        <end position="294"/>
    </location>
</feature>
<dbReference type="GO" id="GO:0005886">
    <property type="term" value="C:plasma membrane"/>
    <property type="evidence" value="ECO:0007669"/>
    <property type="project" value="UniProtKB-SubCell"/>
</dbReference>
<evidence type="ECO:0000256" key="5">
    <source>
        <dbReference type="ARBA" id="ARBA00022989"/>
    </source>
</evidence>
<protein>
    <recommendedName>
        <fullName evidence="7">TRAP transporter large permease protein</fullName>
    </recommendedName>
</protein>
<keyword evidence="3 7" id="KW-0997">Cell inner membrane</keyword>
<feature type="domain" description="TRAP C4-dicarboxylate transport system permease DctM subunit" evidence="8">
    <location>
        <begin position="7"/>
        <end position="416"/>
    </location>
</feature>
<organism evidence="9 10">
    <name type="scientific">Ponticoccus litoralis</name>
    <dbReference type="NCBI Taxonomy" id="422297"/>
    <lineage>
        <taxon>Bacteria</taxon>
        <taxon>Pseudomonadati</taxon>
        <taxon>Pseudomonadota</taxon>
        <taxon>Alphaproteobacteria</taxon>
        <taxon>Rhodobacterales</taxon>
        <taxon>Roseobacteraceae</taxon>
        <taxon>Ponticoccus</taxon>
    </lineage>
</organism>
<feature type="transmembrane region" description="Helical" evidence="7">
    <location>
        <begin position="55"/>
        <end position="72"/>
    </location>
</feature>
<feature type="transmembrane region" description="Helical" evidence="7">
    <location>
        <begin position="314"/>
        <end position="339"/>
    </location>
</feature>
<evidence type="ECO:0000256" key="6">
    <source>
        <dbReference type="ARBA" id="ARBA00023136"/>
    </source>
</evidence>
<reference evidence="9 10" key="1">
    <citation type="submission" date="2024-05" db="EMBL/GenBank/DDBJ databases">
        <title>Genome sequence of Ponticoccus litoralis KCCM 90028.</title>
        <authorList>
            <person name="Kim J.M."/>
            <person name="Lee J.K."/>
            <person name="Choi B.J."/>
            <person name="Bayburt H."/>
            <person name="Baek J.H."/>
            <person name="Jeon C.O."/>
        </authorList>
    </citation>
    <scope>NUCLEOTIDE SEQUENCE [LARGE SCALE GENOMIC DNA]</scope>
    <source>
        <strain evidence="9 10">KCCM 90028</strain>
    </source>
</reference>
<dbReference type="Proteomes" id="UP001428774">
    <property type="component" value="Unassembled WGS sequence"/>
</dbReference>
<evidence type="ECO:0000256" key="1">
    <source>
        <dbReference type="ARBA" id="ARBA00004429"/>
    </source>
</evidence>
<keyword evidence="7" id="KW-0813">Transport</keyword>
<comment type="caution">
    <text evidence="7">Lacks conserved residue(s) required for the propagation of feature annotation.</text>
</comment>
<comment type="subunit">
    <text evidence="7">The complex comprises the extracytoplasmic solute receptor protein and the two transmembrane proteins.</text>
</comment>
<comment type="subcellular location">
    <subcellularLocation>
        <location evidence="1 7">Cell inner membrane</location>
        <topology evidence="1 7">Multi-pass membrane protein</topology>
    </subcellularLocation>
</comment>
<comment type="caution">
    <text evidence="9">The sequence shown here is derived from an EMBL/GenBank/DDBJ whole genome shotgun (WGS) entry which is preliminary data.</text>
</comment>
<keyword evidence="10" id="KW-1185">Reference proteome</keyword>
<sequence>MTEALILLSMFLMIGIGMPIAVAILGSALMGVFILNGHLGFLNAALSLYDGATSFPLIAIPLFILAGALMNTGGISSRLITFVSALIGFVRGGLAMVNVGVSLFFAEISGSAVADVAATGSVLIPAMKKKGYSPRFAAALTSSTASLAIIIPPSIPMILYGALSDTSIVKLFVAGIVPGLLGAFLLMALSYYFAVRYDLPREDGFSLCRLWTATKDAIWALILPVLILGGIFGGIVTATEGAGLAVLAALLIGGFIYRELSFGKLYHALVDGVNQTAVVMLLVASSAVLGLYLTETELPQRLAQGITGITTNPFAVLMIINVFLLFVGMVLHGAAAIILTVPIFMPLVNQLGIDPIQFGILLTLNIALGQQTPPVASVLVTACSIAKTDVWSTTRTNLPFIGVLVLVLLLVTYVPAVSLSLVDVFYGP</sequence>
<keyword evidence="6 7" id="KW-0472">Membrane</keyword>
<name>A0AAW9SFF3_9RHOB</name>
<dbReference type="EMBL" id="JBDNCH010000001">
    <property type="protein sequence ID" value="MEN9059764.1"/>
    <property type="molecule type" value="Genomic_DNA"/>
</dbReference>
<dbReference type="PIRSF" id="PIRSF006066">
    <property type="entry name" value="HI0050"/>
    <property type="match status" value="1"/>
</dbReference>
<comment type="similarity">
    <text evidence="7">Belongs to the TRAP transporter large permease family.</text>
</comment>
<dbReference type="PANTHER" id="PTHR33362">
    <property type="entry name" value="SIALIC ACID TRAP TRANSPORTER PERMEASE PROTEIN SIAT-RELATED"/>
    <property type="match status" value="1"/>
</dbReference>
<feature type="transmembrane region" description="Helical" evidence="7">
    <location>
        <begin position="79"/>
        <end position="97"/>
    </location>
</feature>
<dbReference type="AlphaFoldDB" id="A0AAW9SFF3"/>
<dbReference type="RefSeq" id="WP_347164902.1">
    <property type="nucleotide sequence ID" value="NZ_JBDNCH010000001.1"/>
</dbReference>
<feature type="transmembrane region" description="Helical" evidence="7">
    <location>
        <begin position="7"/>
        <end position="35"/>
    </location>
</feature>
<dbReference type="InterPro" id="IPR004681">
    <property type="entry name" value="TRAP_DctM"/>
</dbReference>